<dbReference type="Proteomes" id="UP000054498">
    <property type="component" value="Unassembled WGS sequence"/>
</dbReference>
<feature type="transmembrane region" description="Helical" evidence="2">
    <location>
        <begin position="29"/>
        <end position="51"/>
    </location>
</feature>
<evidence type="ECO:0000256" key="1">
    <source>
        <dbReference type="ARBA" id="ARBA00022448"/>
    </source>
</evidence>
<dbReference type="KEGG" id="mng:MNEG_0104"/>
<evidence type="ECO:0000313" key="4">
    <source>
        <dbReference type="EMBL" id="KIZ07851.1"/>
    </source>
</evidence>
<dbReference type="Pfam" id="PF06422">
    <property type="entry name" value="PDR_CDR"/>
    <property type="match status" value="1"/>
</dbReference>
<name>A0A0D2NUT5_9CHLO</name>
<dbReference type="GO" id="GO:0042626">
    <property type="term" value="F:ATPase-coupled transmembrane transporter activity"/>
    <property type="evidence" value="ECO:0007669"/>
    <property type="project" value="InterPro"/>
</dbReference>
<reference evidence="4 5" key="1">
    <citation type="journal article" date="2013" name="BMC Genomics">
        <title>Reconstruction of the lipid metabolism for the microalga Monoraphidium neglectum from its genome sequence reveals characteristics suitable for biofuel production.</title>
        <authorList>
            <person name="Bogen C."/>
            <person name="Al-Dilaimi A."/>
            <person name="Albersmeier A."/>
            <person name="Wichmann J."/>
            <person name="Grundmann M."/>
            <person name="Rupp O."/>
            <person name="Lauersen K.J."/>
            <person name="Blifernez-Klassen O."/>
            <person name="Kalinowski J."/>
            <person name="Goesmann A."/>
            <person name="Mussgnug J.H."/>
            <person name="Kruse O."/>
        </authorList>
    </citation>
    <scope>NUCLEOTIDE SEQUENCE [LARGE SCALE GENOMIC DNA]</scope>
    <source>
        <strain evidence="4 5">SAG 48.87</strain>
    </source>
</reference>
<dbReference type="GO" id="GO:0005524">
    <property type="term" value="F:ATP binding"/>
    <property type="evidence" value="ECO:0007669"/>
    <property type="project" value="InterPro"/>
</dbReference>
<dbReference type="AlphaFoldDB" id="A0A0D2NUT5"/>
<keyword evidence="2" id="KW-1133">Transmembrane helix</keyword>
<sequence length="59" mass="6921">MVNQFALRDPRFIGGKTLLQYFAVAGQSIWMNIAIVWAFFVFFLLCTWVVLSVSKYEKR</sequence>
<keyword evidence="1" id="KW-0813">Transport</keyword>
<evidence type="ECO:0000256" key="2">
    <source>
        <dbReference type="SAM" id="Phobius"/>
    </source>
</evidence>
<gene>
    <name evidence="4" type="ORF">MNEG_0104</name>
</gene>
<protein>
    <recommendedName>
        <fullName evidence="3">CDR ABC transporter domain-containing protein</fullName>
    </recommendedName>
</protein>
<evidence type="ECO:0000313" key="5">
    <source>
        <dbReference type="Proteomes" id="UP000054498"/>
    </source>
</evidence>
<evidence type="ECO:0000259" key="3">
    <source>
        <dbReference type="Pfam" id="PF06422"/>
    </source>
</evidence>
<keyword evidence="2" id="KW-0472">Membrane</keyword>
<keyword evidence="2" id="KW-0812">Transmembrane</keyword>
<dbReference type="RefSeq" id="XP_013906870.1">
    <property type="nucleotide sequence ID" value="XM_014051416.1"/>
</dbReference>
<feature type="domain" description="CDR ABC transporter" evidence="3">
    <location>
        <begin position="12"/>
        <end position="57"/>
    </location>
</feature>
<keyword evidence="5" id="KW-1185">Reference proteome</keyword>
<dbReference type="EMBL" id="KK100228">
    <property type="protein sequence ID" value="KIZ07851.1"/>
    <property type="molecule type" value="Genomic_DNA"/>
</dbReference>
<organism evidence="4 5">
    <name type="scientific">Monoraphidium neglectum</name>
    <dbReference type="NCBI Taxonomy" id="145388"/>
    <lineage>
        <taxon>Eukaryota</taxon>
        <taxon>Viridiplantae</taxon>
        <taxon>Chlorophyta</taxon>
        <taxon>core chlorophytes</taxon>
        <taxon>Chlorophyceae</taxon>
        <taxon>CS clade</taxon>
        <taxon>Sphaeropleales</taxon>
        <taxon>Selenastraceae</taxon>
        <taxon>Monoraphidium</taxon>
    </lineage>
</organism>
<dbReference type="GO" id="GO:0016020">
    <property type="term" value="C:membrane"/>
    <property type="evidence" value="ECO:0007669"/>
    <property type="project" value="InterPro"/>
</dbReference>
<dbReference type="GeneID" id="25726222"/>
<dbReference type="InterPro" id="IPR010929">
    <property type="entry name" value="PDR_CDR_ABC"/>
</dbReference>
<accession>A0A0D2NUT5</accession>
<proteinExistence type="predicted"/>